<sequence>MFGLLYARQSCANQPPGSDAVAVSLALARPTTEWHQHIQNRRSDPCIAAQISRGPTGMGRPRCRVGAGGVLFVSGHARSPGCFCGGVWVWVVSVSGMRKPLGACAPRGFLYVWCGGVLLSHTLSGAVPSPCQALASGFGMGPGVSPGPWPPQIFSYTVRRWGLPACGGLGTGQRTRICRCFVLWPDNAHCRLVSFAGGRCGPRRNRGMLVLPFVR</sequence>
<dbReference type="EMBL" id="CABWKI010000013">
    <property type="protein sequence ID" value="VWQ35544.1"/>
    <property type="molecule type" value="Genomic_DNA"/>
</dbReference>
<organism evidence="1 2">
    <name type="scientific">Bifidobacterium longum subsp. infantis</name>
    <dbReference type="NCBI Taxonomy" id="1682"/>
    <lineage>
        <taxon>Bacteria</taxon>
        <taxon>Bacillati</taxon>
        <taxon>Actinomycetota</taxon>
        <taxon>Actinomycetes</taxon>
        <taxon>Bifidobacteriales</taxon>
        <taxon>Bifidobacteriaceae</taxon>
        <taxon>Bifidobacterium</taxon>
    </lineage>
</organism>
<dbReference type="Proteomes" id="UP000494179">
    <property type="component" value="Unassembled WGS sequence"/>
</dbReference>
<proteinExistence type="predicted"/>
<dbReference type="AlphaFoldDB" id="A0ABD7VX88"/>
<name>A0ABD7VX88_BIFLI</name>
<accession>A0ABD7VX88</accession>
<gene>
    <name evidence="1" type="ORF">BIFLH664_01114</name>
</gene>
<comment type="caution">
    <text evidence="1">The sequence shown here is derived from an EMBL/GenBank/DDBJ whole genome shotgun (WGS) entry which is preliminary data.</text>
</comment>
<evidence type="ECO:0000313" key="2">
    <source>
        <dbReference type="Proteomes" id="UP000494179"/>
    </source>
</evidence>
<reference evidence="1 2" key="1">
    <citation type="submission" date="2019-10" db="EMBL/GenBank/DDBJ databases">
        <authorList>
            <consortium name="Melissa Lawson"/>
            <person name="O'neill I."/>
        </authorList>
    </citation>
    <scope>NUCLEOTIDE SEQUENCE [LARGE SCALE GENOMIC DNA]</scope>
    <source>
        <strain evidence="1">LH_664</strain>
    </source>
</reference>
<protein>
    <submittedName>
        <fullName evidence="1">Uncharacterized protein</fullName>
    </submittedName>
</protein>
<evidence type="ECO:0000313" key="1">
    <source>
        <dbReference type="EMBL" id="VWQ35544.1"/>
    </source>
</evidence>